<proteinExistence type="predicted"/>
<sequence>MAELTCIDRPSEIKDDILWDLLSKLLEFDPDNRISAAQALQHPYFTQPEAIADISQEQKDLAKQIPESQLGDDNNIKQSEVDPSYIVAESIEIQDKEQLKDDIQIFQ</sequence>
<dbReference type="Proteomes" id="UP000324800">
    <property type="component" value="Unassembled WGS sequence"/>
</dbReference>
<evidence type="ECO:0000313" key="1">
    <source>
        <dbReference type="EMBL" id="KAA6364373.1"/>
    </source>
</evidence>
<dbReference type="OrthoDB" id="10020333at2759"/>
<evidence type="ECO:0000313" key="2">
    <source>
        <dbReference type="Proteomes" id="UP000324800"/>
    </source>
</evidence>
<gene>
    <name evidence="1" type="ORF">EZS28_040100</name>
</gene>
<dbReference type="SUPFAM" id="SSF56112">
    <property type="entry name" value="Protein kinase-like (PK-like)"/>
    <property type="match status" value="1"/>
</dbReference>
<evidence type="ECO:0008006" key="3">
    <source>
        <dbReference type="Google" id="ProtNLM"/>
    </source>
</evidence>
<reference evidence="1 2" key="1">
    <citation type="submission" date="2019-03" db="EMBL/GenBank/DDBJ databases">
        <title>Single cell metagenomics reveals metabolic interactions within the superorganism composed of flagellate Streblomastix strix and complex community of Bacteroidetes bacteria on its surface.</title>
        <authorList>
            <person name="Treitli S.C."/>
            <person name="Kolisko M."/>
            <person name="Husnik F."/>
            <person name="Keeling P."/>
            <person name="Hampl V."/>
        </authorList>
    </citation>
    <scope>NUCLEOTIDE SEQUENCE [LARGE SCALE GENOMIC DNA]</scope>
    <source>
        <strain evidence="1">ST1C</strain>
    </source>
</reference>
<name>A0A5J4U283_9EUKA</name>
<dbReference type="EMBL" id="SNRW01021737">
    <property type="protein sequence ID" value="KAA6364373.1"/>
    <property type="molecule type" value="Genomic_DNA"/>
</dbReference>
<feature type="non-terminal residue" evidence="1">
    <location>
        <position position="107"/>
    </location>
</feature>
<dbReference type="Gene3D" id="1.10.510.10">
    <property type="entry name" value="Transferase(Phosphotransferase) domain 1"/>
    <property type="match status" value="1"/>
</dbReference>
<dbReference type="InterPro" id="IPR011009">
    <property type="entry name" value="Kinase-like_dom_sf"/>
</dbReference>
<organism evidence="1 2">
    <name type="scientific">Streblomastix strix</name>
    <dbReference type="NCBI Taxonomy" id="222440"/>
    <lineage>
        <taxon>Eukaryota</taxon>
        <taxon>Metamonada</taxon>
        <taxon>Preaxostyla</taxon>
        <taxon>Oxymonadida</taxon>
        <taxon>Streblomastigidae</taxon>
        <taxon>Streblomastix</taxon>
    </lineage>
</organism>
<accession>A0A5J4U283</accession>
<protein>
    <recommendedName>
        <fullName evidence="3">Protein kinase domain-containing protein</fullName>
    </recommendedName>
</protein>
<dbReference type="AlphaFoldDB" id="A0A5J4U283"/>
<comment type="caution">
    <text evidence="1">The sequence shown here is derived from an EMBL/GenBank/DDBJ whole genome shotgun (WGS) entry which is preliminary data.</text>
</comment>